<name>A0ABW9ZDK5_9FLAO</name>
<dbReference type="RefSeq" id="WP_166537221.1">
    <property type="nucleotide sequence ID" value="NZ_JAABLM010000010.1"/>
</dbReference>
<comment type="caution">
    <text evidence="1">The sequence shown here is derived from an EMBL/GenBank/DDBJ whole genome shotgun (WGS) entry which is preliminary data.</text>
</comment>
<sequence>MITKILNIIIIFLFLTQISCNQKKNFDSKQKNTNLKTATIDFNTDSVYYRLNVGHENNNYYQDEKSNLVYLVTREVYVDDINFGAFNNEMNMFKAGNYSKENG</sequence>
<accession>A0ABW9ZDK5</accession>
<gene>
    <name evidence="1" type="ORF">GV828_09325</name>
</gene>
<protein>
    <submittedName>
        <fullName evidence="1">Uncharacterized protein</fullName>
    </submittedName>
</protein>
<reference evidence="2" key="1">
    <citation type="submission" date="2020-01" db="EMBL/GenBank/DDBJ databases">
        <title>Sphingomonas sp. strain CSW-10.</title>
        <authorList>
            <person name="Chen W.-M."/>
        </authorList>
    </citation>
    <scope>NUCLEOTIDE SEQUENCE [LARGE SCALE GENOMIC DNA]</scope>
    <source>
        <strain evidence="2">NST-5</strain>
    </source>
</reference>
<evidence type="ECO:0000313" key="2">
    <source>
        <dbReference type="Proteomes" id="UP000798602"/>
    </source>
</evidence>
<proteinExistence type="predicted"/>
<dbReference type="Proteomes" id="UP000798602">
    <property type="component" value="Unassembled WGS sequence"/>
</dbReference>
<keyword evidence="2" id="KW-1185">Reference proteome</keyword>
<evidence type="ECO:0000313" key="1">
    <source>
        <dbReference type="EMBL" id="NBL65397.1"/>
    </source>
</evidence>
<dbReference type="EMBL" id="JAABLM010000010">
    <property type="protein sequence ID" value="NBL65397.1"/>
    <property type="molecule type" value="Genomic_DNA"/>
</dbReference>
<organism evidence="1 2">
    <name type="scientific">Flavobacterium ichthyis</name>
    <dbReference type="NCBI Taxonomy" id="2698827"/>
    <lineage>
        <taxon>Bacteria</taxon>
        <taxon>Pseudomonadati</taxon>
        <taxon>Bacteroidota</taxon>
        <taxon>Flavobacteriia</taxon>
        <taxon>Flavobacteriales</taxon>
        <taxon>Flavobacteriaceae</taxon>
        <taxon>Flavobacterium</taxon>
    </lineage>
</organism>